<dbReference type="Ensembl" id="ENSPMGT00000017251.1">
    <property type="protein sequence ID" value="ENSPMGP00000016171.1"/>
    <property type="gene ID" value="ENSPMGG00000013277.1"/>
</dbReference>
<evidence type="ECO:0000256" key="1">
    <source>
        <dbReference type="SAM" id="MobiDB-lite"/>
    </source>
</evidence>
<feature type="region of interest" description="Disordered" evidence="1">
    <location>
        <begin position="58"/>
        <end position="88"/>
    </location>
</feature>
<sequence>MVIYEFSVIVPVLLIVGQMLDNRTQSPWRLSLLSDLFWGAVEFFSLFTQPLWFSSPCSPPGPPGGRRRMGRITHGGGPNAPPMGGGGG</sequence>
<keyword evidence="3" id="KW-1185">Reference proteome</keyword>
<evidence type="ECO:0000313" key="3">
    <source>
        <dbReference type="Proteomes" id="UP000261520"/>
    </source>
</evidence>
<dbReference type="AlphaFoldDB" id="A0A3B4AI72"/>
<dbReference type="Proteomes" id="UP000261520">
    <property type="component" value="Unplaced"/>
</dbReference>
<protein>
    <submittedName>
        <fullName evidence="2">Uncharacterized protein</fullName>
    </submittedName>
</protein>
<reference evidence="2" key="1">
    <citation type="submission" date="2025-08" db="UniProtKB">
        <authorList>
            <consortium name="Ensembl"/>
        </authorList>
    </citation>
    <scope>IDENTIFICATION</scope>
</reference>
<evidence type="ECO:0000313" key="2">
    <source>
        <dbReference type="Ensembl" id="ENSPMGP00000016171.1"/>
    </source>
</evidence>
<proteinExistence type="predicted"/>
<reference evidence="2" key="2">
    <citation type="submission" date="2025-09" db="UniProtKB">
        <authorList>
            <consortium name="Ensembl"/>
        </authorList>
    </citation>
    <scope>IDENTIFICATION</scope>
</reference>
<organism evidence="2 3">
    <name type="scientific">Periophthalmus magnuspinnatus</name>
    <dbReference type="NCBI Taxonomy" id="409849"/>
    <lineage>
        <taxon>Eukaryota</taxon>
        <taxon>Metazoa</taxon>
        <taxon>Chordata</taxon>
        <taxon>Craniata</taxon>
        <taxon>Vertebrata</taxon>
        <taxon>Euteleostomi</taxon>
        <taxon>Actinopterygii</taxon>
        <taxon>Neopterygii</taxon>
        <taxon>Teleostei</taxon>
        <taxon>Neoteleostei</taxon>
        <taxon>Acanthomorphata</taxon>
        <taxon>Gobiaria</taxon>
        <taxon>Gobiiformes</taxon>
        <taxon>Gobioidei</taxon>
        <taxon>Gobiidae</taxon>
        <taxon>Oxudercinae</taxon>
        <taxon>Periophthalmus</taxon>
    </lineage>
</organism>
<feature type="compositionally biased region" description="Gly residues" evidence="1">
    <location>
        <begin position="73"/>
        <end position="88"/>
    </location>
</feature>
<accession>A0A3B4AI72</accession>
<name>A0A3B4AI72_9GOBI</name>
<dbReference type="STRING" id="409849.ENSPMGP00000016171"/>